<comment type="caution">
    <text evidence="7">The sequence shown here is derived from an EMBL/GenBank/DDBJ whole genome shotgun (WGS) entry which is preliminary data.</text>
</comment>
<dbReference type="SUPFAM" id="SSF50156">
    <property type="entry name" value="PDZ domain-like"/>
    <property type="match status" value="1"/>
</dbReference>
<evidence type="ECO:0000259" key="6">
    <source>
        <dbReference type="SMART" id="SM00228"/>
    </source>
</evidence>
<organism evidence="7 8">
    <name type="scientific">Molorchus minor</name>
    <dbReference type="NCBI Taxonomy" id="1323400"/>
    <lineage>
        <taxon>Eukaryota</taxon>
        <taxon>Metazoa</taxon>
        <taxon>Ecdysozoa</taxon>
        <taxon>Arthropoda</taxon>
        <taxon>Hexapoda</taxon>
        <taxon>Insecta</taxon>
        <taxon>Pterygota</taxon>
        <taxon>Neoptera</taxon>
        <taxon>Endopterygota</taxon>
        <taxon>Coleoptera</taxon>
        <taxon>Polyphaga</taxon>
        <taxon>Cucujiformia</taxon>
        <taxon>Chrysomeloidea</taxon>
        <taxon>Cerambycidae</taxon>
        <taxon>Lamiinae</taxon>
        <taxon>Monochamini</taxon>
        <taxon>Molorchus</taxon>
    </lineage>
</organism>
<dbReference type="InterPro" id="IPR036034">
    <property type="entry name" value="PDZ_sf"/>
</dbReference>
<dbReference type="InterPro" id="IPR041489">
    <property type="entry name" value="PDZ_6"/>
</dbReference>
<evidence type="ECO:0000313" key="8">
    <source>
        <dbReference type="Proteomes" id="UP001162164"/>
    </source>
</evidence>
<dbReference type="PANTHER" id="PTHR12651">
    <property type="entry name" value="26S PROTEASOME NON-ATPASE REGULATORY SUBUNIT 9"/>
    <property type="match status" value="1"/>
</dbReference>
<gene>
    <name evidence="7" type="ORF">NQ317_006755</name>
</gene>
<comment type="similarity">
    <text evidence="1">Belongs to the proteasome subunit p27 family.</text>
</comment>
<dbReference type="Gene3D" id="6.10.140.1710">
    <property type="match status" value="1"/>
</dbReference>
<proteinExistence type="inferred from homology"/>
<name>A0ABQ9JMK0_9CUCU</name>
<dbReference type="InterPro" id="IPR040815">
    <property type="entry name" value="Nas2_N"/>
</dbReference>
<dbReference type="Pfam" id="PF18265">
    <property type="entry name" value="Nas2_N"/>
    <property type="match status" value="1"/>
</dbReference>
<evidence type="ECO:0000256" key="4">
    <source>
        <dbReference type="ARBA" id="ARBA00030007"/>
    </source>
</evidence>
<evidence type="ECO:0000313" key="7">
    <source>
        <dbReference type="EMBL" id="KAJ8979441.1"/>
    </source>
</evidence>
<keyword evidence="8" id="KW-1185">Reference proteome</keyword>
<dbReference type="Gene3D" id="2.30.42.10">
    <property type="match status" value="1"/>
</dbReference>
<dbReference type="InterPro" id="IPR001478">
    <property type="entry name" value="PDZ"/>
</dbReference>
<feature type="coiled-coil region" evidence="5">
    <location>
        <begin position="3"/>
        <end position="30"/>
    </location>
</feature>
<protein>
    <recommendedName>
        <fullName evidence="2">26S proteasome non-ATPase regulatory subunit 9</fullName>
    </recommendedName>
    <alternativeName>
        <fullName evidence="4">26S proteasome regulatory subunit p27</fullName>
    </alternativeName>
</protein>
<accession>A0ABQ9JMK0</accession>
<dbReference type="InterPro" id="IPR035269">
    <property type="entry name" value="PSMD9"/>
</dbReference>
<keyword evidence="5" id="KW-0175">Coiled coil</keyword>
<dbReference type="Proteomes" id="UP001162164">
    <property type="component" value="Unassembled WGS sequence"/>
</dbReference>
<sequence length="200" mass="22310">MSKENIREEVLELMKQKDKIEAEIRELTGILTNNGVGMNDPLVDNEGFPINSIDTYQVRHARHRIICLQNDHKNLMKQIENGLHGYYSATPMVGMPQGTPMEIERSEIVIHKTPFAKITLVSPGSPAEYAGFNVGDEVVEFGSVNSTNFKNITDIANIVQHSQGTQLNVKLKRGSAFHTMHFIPRRWAGKGLLGCNIVGL</sequence>
<dbReference type="EMBL" id="JAPWTJ010000338">
    <property type="protein sequence ID" value="KAJ8979441.1"/>
    <property type="molecule type" value="Genomic_DNA"/>
</dbReference>
<evidence type="ECO:0000256" key="5">
    <source>
        <dbReference type="SAM" id="Coils"/>
    </source>
</evidence>
<reference evidence="7" key="1">
    <citation type="journal article" date="2023" name="Insect Mol. Biol.">
        <title>Genome sequencing provides insights into the evolution of gene families encoding plant cell wall-degrading enzymes in longhorned beetles.</title>
        <authorList>
            <person name="Shin N.R."/>
            <person name="Okamura Y."/>
            <person name="Kirsch R."/>
            <person name="Pauchet Y."/>
        </authorList>
    </citation>
    <scope>NUCLEOTIDE SEQUENCE</scope>
    <source>
        <strain evidence="7">MMC_N1</strain>
    </source>
</reference>
<dbReference type="SMART" id="SM00228">
    <property type="entry name" value="PDZ"/>
    <property type="match status" value="1"/>
</dbReference>
<keyword evidence="3" id="KW-0143">Chaperone</keyword>
<dbReference type="PANTHER" id="PTHR12651:SF1">
    <property type="entry name" value="26S PROTEASOME NON-ATPASE REGULATORY SUBUNIT 9"/>
    <property type="match status" value="1"/>
</dbReference>
<evidence type="ECO:0000256" key="2">
    <source>
        <dbReference type="ARBA" id="ARBA00014937"/>
    </source>
</evidence>
<evidence type="ECO:0000256" key="1">
    <source>
        <dbReference type="ARBA" id="ARBA00005256"/>
    </source>
</evidence>
<evidence type="ECO:0000256" key="3">
    <source>
        <dbReference type="ARBA" id="ARBA00023186"/>
    </source>
</evidence>
<feature type="domain" description="PDZ" evidence="6">
    <location>
        <begin position="104"/>
        <end position="175"/>
    </location>
</feature>
<dbReference type="Pfam" id="PF17820">
    <property type="entry name" value="PDZ_6"/>
    <property type="match status" value="1"/>
</dbReference>